<name>A0ACA9RQP0_9GLOM</name>
<gene>
    <name evidence="1" type="ORF">RPERSI_LOCUS21902</name>
</gene>
<evidence type="ECO:0000313" key="2">
    <source>
        <dbReference type="Proteomes" id="UP000789920"/>
    </source>
</evidence>
<sequence length="179" mass="21129">MEKENKMPGSFPGQETPSKFKTLPAHQFCYVREITNKKEAGADLAFKELLNQINDPNKELIFIPVNNPNFHWSLLVYETKSKGFYHWDTLRGANWRYVKDSVYKLLGELQVPRHEWDKHFIAKHKIKQNNGWECGLCVVGIMKRVREKYSGSMENIELGEFSFEKEREELKEKYLKENG</sequence>
<protein>
    <submittedName>
        <fullName evidence="1">9179_t:CDS:1</fullName>
    </submittedName>
</protein>
<keyword evidence="2" id="KW-1185">Reference proteome</keyword>
<dbReference type="Proteomes" id="UP000789920">
    <property type="component" value="Unassembled WGS sequence"/>
</dbReference>
<evidence type="ECO:0000313" key="1">
    <source>
        <dbReference type="EMBL" id="CAG8805326.1"/>
    </source>
</evidence>
<accession>A0ACA9RQP0</accession>
<comment type="caution">
    <text evidence="1">The sequence shown here is derived from an EMBL/GenBank/DDBJ whole genome shotgun (WGS) entry which is preliminary data.</text>
</comment>
<reference evidence="1" key="1">
    <citation type="submission" date="2021-06" db="EMBL/GenBank/DDBJ databases">
        <authorList>
            <person name="Kallberg Y."/>
            <person name="Tangrot J."/>
            <person name="Rosling A."/>
        </authorList>
    </citation>
    <scope>NUCLEOTIDE SEQUENCE</scope>
    <source>
        <strain evidence="1">MA461A</strain>
    </source>
</reference>
<dbReference type="EMBL" id="CAJVQC010065289">
    <property type="protein sequence ID" value="CAG8805326.1"/>
    <property type="molecule type" value="Genomic_DNA"/>
</dbReference>
<organism evidence="1 2">
    <name type="scientific">Racocetra persica</name>
    <dbReference type="NCBI Taxonomy" id="160502"/>
    <lineage>
        <taxon>Eukaryota</taxon>
        <taxon>Fungi</taxon>
        <taxon>Fungi incertae sedis</taxon>
        <taxon>Mucoromycota</taxon>
        <taxon>Glomeromycotina</taxon>
        <taxon>Glomeromycetes</taxon>
        <taxon>Diversisporales</taxon>
        <taxon>Gigasporaceae</taxon>
        <taxon>Racocetra</taxon>
    </lineage>
</organism>
<proteinExistence type="predicted"/>